<keyword evidence="3" id="KW-1185">Reference proteome</keyword>
<evidence type="ECO:0000256" key="1">
    <source>
        <dbReference type="SAM" id="MobiDB-lite"/>
    </source>
</evidence>
<accession>A0ABX8XTH8</accession>
<gene>
    <name evidence="2" type="ORF">K1J60_22395</name>
</gene>
<protein>
    <submittedName>
        <fullName evidence="2">Uncharacterized protein</fullName>
    </submittedName>
</protein>
<dbReference type="Proteomes" id="UP000827138">
    <property type="component" value="Chromosome"/>
</dbReference>
<dbReference type="EMBL" id="CP080647">
    <property type="protein sequence ID" value="QYX78912.1"/>
    <property type="molecule type" value="Genomic_DNA"/>
</dbReference>
<dbReference type="RefSeq" id="WP_220647752.1">
    <property type="nucleotide sequence ID" value="NZ_CP080647.1"/>
</dbReference>
<evidence type="ECO:0000313" key="2">
    <source>
        <dbReference type="EMBL" id="QYX78912.1"/>
    </source>
</evidence>
<feature type="region of interest" description="Disordered" evidence="1">
    <location>
        <begin position="34"/>
        <end position="57"/>
    </location>
</feature>
<evidence type="ECO:0000313" key="3">
    <source>
        <dbReference type="Proteomes" id="UP000827138"/>
    </source>
</evidence>
<reference evidence="2 3" key="1">
    <citation type="submission" date="2021-08" db="EMBL/GenBank/DDBJ databases">
        <authorList>
            <person name="Ping M."/>
        </authorList>
    </citation>
    <scope>NUCLEOTIDE SEQUENCE [LARGE SCALE GENOMIC DNA]</scope>
    <source>
        <strain evidence="2 3">MG28</strain>
    </source>
</reference>
<sequence length="57" mass="6272">MISEVLVDPVVFPGQPQAEGRRSELLTALRDHQQCDEETGLPAGELRARTTPSTPDR</sequence>
<organism evidence="2 3">
    <name type="scientific">Streptomyces akebiae</name>
    <dbReference type="NCBI Taxonomy" id="2865673"/>
    <lineage>
        <taxon>Bacteria</taxon>
        <taxon>Bacillati</taxon>
        <taxon>Actinomycetota</taxon>
        <taxon>Actinomycetes</taxon>
        <taxon>Kitasatosporales</taxon>
        <taxon>Streptomycetaceae</taxon>
        <taxon>Streptomyces</taxon>
    </lineage>
</organism>
<proteinExistence type="predicted"/>
<name>A0ABX8XTH8_9ACTN</name>